<evidence type="ECO:0000313" key="5">
    <source>
        <dbReference type="Proteomes" id="UP000199428"/>
    </source>
</evidence>
<sequence>MHELGIVFHVAKQVEEVAAQNGAEHISEVVLSIGEVSTVIPDYLIDCWAWNAKKYPRLDGSKLVCETIKAVTFCEDCKQEYETVAHGKTCPHCGSGNTYLVTGNEVILKEVIAD</sequence>
<keyword evidence="1" id="KW-0533">Nickel</keyword>
<evidence type="ECO:0000256" key="2">
    <source>
        <dbReference type="ARBA" id="ARBA00022723"/>
    </source>
</evidence>
<dbReference type="Gene3D" id="3.30.2320.80">
    <property type="match status" value="1"/>
</dbReference>
<organism evidence="4 5">
    <name type="scientific">Pseudobutyrivibrio xylanivorans</name>
    <dbReference type="NCBI Taxonomy" id="185007"/>
    <lineage>
        <taxon>Bacteria</taxon>
        <taxon>Bacillati</taxon>
        <taxon>Bacillota</taxon>
        <taxon>Clostridia</taxon>
        <taxon>Lachnospirales</taxon>
        <taxon>Lachnospiraceae</taxon>
        <taxon>Pseudobutyrivibrio</taxon>
    </lineage>
</organism>
<evidence type="ECO:0000256" key="3">
    <source>
        <dbReference type="ARBA" id="ARBA00022833"/>
    </source>
</evidence>
<accession>A0A1G5RSD5</accession>
<keyword evidence="3" id="KW-0862">Zinc</keyword>
<dbReference type="PIRSF" id="PIRSF004761">
    <property type="entry name" value="Hydrgn_mat_HypA"/>
    <property type="match status" value="1"/>
</dbReference>
<protein>
    <submittedName>
        <fullName evidence="4">Hydrogenase nickel incorporation protein HypA/HybF</fullName>
    </submittedName>
</protein>
<dbReference type="Pfam" id="PF01155">
    <property type="entry name" value="HypA"/>
    <property type="match status" value="1"/>
</dbReference>
<gene>
    <name evidence="4" type="ORF">SAMN02910350_00562</name>
</gene>
<dbReference type="PANTHER" id="PTHR34535">
    <property type="entry name" value="HYDROGENASE MATURATION FACTOR HYPA"/>
    <property type="match status" value="1"/>
</dbReference>
<dbReference type="InterPro" id="IPR000688">
    <property type="entry name" value="HypA/HybF"/>
</dbReference>
<dbReference type="GO" id="GO:0051604">
    <property type="term" value="P:protein maturation"/>
    <property type="evidence" value="ECO:0007669"/>
    <property type="project" value="InterPro"/>
</dbReference>
<dbReference type="GO" id="GO:0016151">
    <property type="term" value="F:nickel cation binding"/>
    <property type="evidence" value="ECO:0007669"/>
    <property type="project" value="InterPro"/>
</dbReference>
<dbReference type="EMBL" id="FMWK01000002">
    <property type="protein sequence ID" value="SCZ77013.1"/>
    <property type="molecule type" value="Genomic_DNA"/>
</dbReference>
<proteinExistence type="predicted"/>
<dbReference type="RefSeq" id="WP_090161037.1">
    <property type="nucleotide sequence ID" value="NZ_FMWK01000002.1"/>
</dbReference>
<evidence type="ECO:0000256" key="1">
    <source>
        <dbReference type="ARBA" id="ARBA00022596"/>
    </source>
</evidence>
<reference evidence="4 5" key="1">
    <citation type="submission" date="2016-10" db="EMBL/GenBank/DDBJ databases">
        <authorList>
            <person name="de Groot N.N."/>
        </authorList>
    </citation>
    <scope>NUCLEOTIDE SEQUENCE [LARGE SCALE GENOMIC DNA]</scope>
    <source>
        <strain evidence="4 5">DSM 10317</strain>
    </source>
</reference>
<dbReference type="PANTHER" id="PTHR34535:SF3">
    <property type="entry name" value="HYDROGENASE MATURATION FACTOR HYPA"/>
    <property type="match status" value="1"/>
</dbReference>
<dbReference type="GO" id="GO:0008270">
    <property type="term" value="F:zinc ion binding"/>
    <property type="evidence" value="ECO:0007669"/>
    <property type="project" value="TreeGrafter"/>
</dbReference>
<name>A0A1G5RSD5_PSEXY</name>
<evidence type="ECO:0000313" key="4">
    <source>
        <dbReference type="EMBL" id="SCZ77013.1"/>
    </source>
</evidence>
<dbReference type="AlphaFoldDB" id="A0A1G5RSD5"/>
<dbReference type="Proteomes" id="UP000199428">
    <property type="component" value="Unassembled WGS sequence"/>
</dbReference>
<keyword evidence="2" id="KW-0479">Metal-binding</keyword>